<name>A0A1Y2AWN6_9TREE</name>
<keyword evidence="2" id="KW-0479">Metal-binding</keyword>
<dbReference type="Pfam" id="PF04828">
    <property type="entry name" value="GFA"/>
    <property type="match status" value="1"/>
</dbReference>
<dbReference type="SUPFAM" id="SSF51316">
    <property type="entry name" value="Mss4-like"/>
    <property type="match status" value="1"/>
</dbReference>
<dbReference type="InterPro" id="IPR006913">
    <property type="entry name" value="CENP-V/GFA"/>
</dbReference>
<reference evidence="6 7" key="1">
    <citation type="submission" date="2016-07" db="EMBL/GenBank/DDBJ databases">
        <title>Pervasive Adenine N6-methylation of Active Genes in Fungi.</title>
        <authorList>
            <consortium name="DOE Joint Genome Institute"/>
            <person name="Mondo S.J."/>
            <person name="Dannebaum R.O."/>
            <person name="Kuo R.C."/>
            <person name="Labutti K."/>
            <person name="Haridas S."/>
            <person name="Kuo A."/>
            <person name="Salamov A."/>
            <person name="Ahrendt S.R."/>
            <person name="Lipzen A."/>
            <person name="Sullivan W."/>
            <person name="Andreopoulos W.B."/>
            <person name="Clum A."/>
            <person name="Lindquist E."/>
            <person name="Daum C."/>
            <person name="Ramamoorthy G.K."/>
            <person name="Gryganskyi A."/>
            <person name="Culley D."/>
            <person name="Magnuson J.K."/>
            <person name="James T.Y."/>
            <person name="O'Malley M.A."/>
            <person name="Stajich J.E."/>
            <person name="Spatafora J.W."/>
            <person name="Visel A."/>
            <person name="Grigoriev I.V."/>
        </authorList>
    </citation>
    <scope>NUCLEOTIDE SEQUENCE [LARGE SCALE GENOMIC DNA]</scope>
    <source>
        <strain evidence="6 7">68-887.2</strain>
    </source>
</reference>
<evidence type="ECO:0000256" key="1">
    <source>
        <dbReference type="ARBA" id="ARBA00005495"/>
    </source>
</evidence>
<comment type="similarity">
    <text evidence="1">Belongs to the Gfa family.</text>
</comment>
<evidence type="ECO:0000256" key="2">
    <source>
        <dbReference type="ARBA" id="ARBA00022723"/>
    </source>
</evidence>
<feature type="domain" description="CENP-V/GFA" evidence="5">
    <location>
        <begin position="13"/>
        <end position="131"/>
    </location>
</feature>
<dbReference type="PANTHER" id="PTHR33337">
    <property type="entry name" value="GFA DOMAIN-CONTAINING PROTEIN"/>
    <property type="match status" value="1"/>
</dbReference>
<sequence length="143" mass="15280">MSKSDTMGTAATITGQCLCGAVTMSMPIPTSEATQICHCIDCRKSTGCLAIPLIRVPLTSFHYQGEISTYYAPGLSGASVGRVFCLICGSQLWDTSSVETDKIWIKGGLFPPGSIPIPTLEIFAKDMEAWEIPIPGAHLVQIQ</sequence>
<keyword evidence="3" id="KW-0862">Zinc</keyword>
<protein>
    <submittedName>
        <fullName evidence="6">Mss4-like protein</fullName>
    </submittedName>
</protein>
<comment type="caution">
    <text evidence="6">The sequence shown here is derived from an EMBL/GenBank/DDBJ whole genome shotgun (WGS) entry which is preliminary data.</text>
</comment>
<evidence type="ECO:0000259" key="5">
    <source>
        <dbReference type="PROSITE" id="PS51891"/>
    </source>
</evidence>
<organism evidence="6 7">
    <name type="scientific">Naematelia encephala</name>
    <dbReference type="NCBI Taxonomy" id="71784"/>
    <lineage>
        <taxon>Eukaryota</taxon>
        <taxon>Fungi</taxon>
        <taxon>Dikarya</taxon>
        <taxon>Basidiomycota</taxon>
        <taxon>Agaricomycotina</taxon>
        <taxon>Tremellomycetes</taxon>
        <taxon>Tremellales</taxon>
        <taxon>Naemateliaceae</taxon>
        <taxon>Naematelia</taxon>
    </lineage>
</organism>
<evidence type="ECO:0000256" key="3">
    <source>
        <dbReference type="ARBA" id="ARBA00022833"/>
    </source>
</evidence>
<dbReference type="STRING" id="71784.A0A1Y2AWN6"/>
<dbReference type="PROSITE" id="PS51891">
    <property type="entry name" value="CENP_V_GFA"/>
    <property type="match status" value="1"/>
</dbReference>
<dbReference type="GO" id="GO:0046872">
    <property type="term" value="F:metal ion binding"/>
    <property type="evidence" value="ECO:0007669"/>
    <property type="project" value="UniProtKB-KW"/>
</dbReference>
<evidence type="ECO:0000256" key="4">
    <source>
        <dbReference type="ARBA" id="ARBA00023239"/>
    </source>
</evidence>
<keyword evidence="4" id="KW-0456">Lyase</keyword>
<dbReference type="Gene3D" id="3.90.1590.10">
    <property type="entry name" value="glutathione-dependent formaldehyde- activating enzyme (gfa)"/>
    <property type="match status" value="1"/>
</dbReference>
<dbReference type="PANTHER" id="PTHR33337:SF40">
    <property type="entry name" value="CENP-V_GFA DOMAIN-CONTAINING PROTEIN-RELATED"/>
    <property type="match status" value="1"/>
</dbReference>
<dbReference type="InterPro" id="IPR011057">
    <property type="entry name" value="Mss4-like_sf"/>
</dbReference>
<dbReference type="InParanoid" id="A0A1Y2AWN6"/>
<dbReference type="AlphaFoldDB" id="A0A1Y2AWN6"/>
<accession>A0A1Y2AWN6</accession>
<dbReference type="OrthoDB" id="428768at2759"/>
<dbReference type="Proteomes" id="UP000193986">
    <property type="component" value="Unassembled WGS sequence"/>
</dbReference>
<keyword evidence="7" id="KW-1185">Reference proteome</keyword>
<dbReference type="GO" id="GO:0016846">
    <property type="term" value="F:carbon-sulfur lyase activity"/>
    <property type="evidence" value="ECO:0007669"/>
    <property type="project" value="InterPro"/>
</dbReference>
<evidence type="ECO:0000313" key="7">
    <source>
        <dbReference type="Proteomes" id="UP000193986"/>
    </source>
</evidence>
<dbReference type="EMBL" id="MCFC01000042">
    <property type="protein sequence ID" value="ORY26952.1"/>
    <property type="molecule type" value="Genomic_DNA"/>
</dbReference>
<evidence type="ECO:0000313" key="6">
    <source>
        <dbReference type="EMBL" id="ORY26952.1"/>
    </source>
</evidence>
<gene>
    <name evidence="6" type="ORF">BCR39DRAFT_539428</name>
</gene>
<proteinExistence type="inferred from homology"/>